<evidence type="ECO:0000313" key="1">
    <source>
        <dbReference type="EMBL" id="OAD67457.1"/>
    </source>
</evidence>
<sequence>MAEHASLTASPQPPIFLGMGFGVEEWGNTVAIQYPQSLVIVLTSSLNPIEKPNNLTFKDLRSFDEETFPENHFSHIYFNSHTATYDINEWQALIGKLVRVLKPGGICDFNLINLKESGGGTIMLFVKEVKKKAIKICWERNQNPCDGELVVDLLKNQGLKMVKTNASVVNIGQLPPSHADVIIDNWIEFALGFPNVIRELEERFQDQPDIDICDELRTSMREYNFNSYSFSAAFIKEKGSCFLIE</sequence>
<organism evidence="1 2">
    <name type="scientific">Phycomyces blakesleeanus (strain ATCC 8743b / DSM 1359 / FGSC 10004 / NBRC 33097 / NRRL 1555)</name>
    <dbReference type="NCBI Taxonomy" id="763407"/>
    <lineage>
        <taxon>Eukaryota</taxon>
        <taxon>Fungi</taxon>
        <taxon>Fungi incertae sedis</taxon>
        <taxon>Mucoromycota</taxon>
        <taxon>Mucoromycotina</taxon>
        <taxon>Mucoromycetes</taxon>
        <taxon>Mucorales</taxon>
        <taxon>Phycomycetaceae</taxon>
        <taxon>Phycomyces</taxon>
    </lineage>
</organism>
<dbReference type="InParanoid" id="A0A167K835"/>
<dbReference type="GeneID" id="28998103"/>
<dbReference type="SUPFAM" id="SSF53335">
    <property type="entry name" value="S-adenosyl-L-methionine-dependent methyltransferases"/>
    <property type="match status" value="1"/>
</dbReference>
<evidence type="ECO:0000313" key="2">
    <source>
        <dbReference type="Proteomes" id="UP000077315"/>
    </source>
</evidence>
<dbReference type="InterPro" id="IPR029063">
    <property type="entry name" value="SAM-dependent_MTases_sf"/>
</dbReference>
<reference evidence="2" key="1">
    <citation type="submission" date="2015-06" db="EMBL/GenBank/DDBJ databases">
        <title>Expansion of signal transduction pathways in fungi by whole-genome duplication.</title>
        <authorList>
            <consortium name="DOE Joint Genome Institute"/>
            <person name="Corrochano L.M."/>
            <person name="Kuo A."/>
            <person name="Marcet-Houben M."/>
            <person name="Polaino S."/>
            <person name="Salamov A."/>
            <person name="Villalobos J.M."/>
            <person name="Alvarez M.I."/>
            <person name="Avalos J."/>
            <person name="Benito E.P."/>
            <person name="Benoit I."/>
            <person name="Burger G."/>
            <person name="Camino L.P."/>
            <person name="Canovas D."/>
            <person name="Cerda-Olmedo E."/>
            <person name="Cheng J.-F."/>
            <person name="Dominguez A."/>
            <person name="Elias M."/>
            <person name="Eslava A.P."/>
            <person name="Glaser F."/>
            <person name="Grimwood J."/>
            <person name="Gutierrez G."/>
            <person name="Heitman J."/>
            <person name="Henrissat B."/>
            <person name="Iturriaga E.A."/>
            <person name="Lang B.F."/>
            <person name="Lavin J.L."/>
            <person name="Lee S."/>
            <person name="Li W."/>
            <person name="Lindquist E."/>
            <person name="Lopez-Garcia S."/>
            <person name="Luque E.M."/>
            <person name="Marcos A.T."/>
            <person name="Martin J."/>
            <person name="McCluskey K."/>
            <person name="Medina H.R."/>
            <person name="Miralles-Duran A."/>
            <person name="Miyazaki A."/>
            <person name="Munoz-Torres E."/>
            <person name="Oguiza J.A."/>
            <person name="Ohm R."/>
            <person name="Olmedo M."/>
            <person name="Orejas M."/>
            <person name="Ortiz-Castellanos L."/>
            <person name="Pisabarro A.G."/>
            <person name="Rodriguez-Romero J."/>
            <person name="Ruiz-Herrera J."/>
            <person name="Ruiz-Vazquez R."/>
            <person name="Sanz C."/>
            <person name="Schackwitz W."/>
            <person name="Schmutz J."/>
            <person name="Shahriari M."/>
            <person name="Shelest E."/>
            <person name="Silva-Franco F."/>
            <person name="Soanes D."/>
            <person name="Syed K."/>
            <person name="Tagua V.G."/>
            <person name="Talbot N.J."/>
            <person name="Thon M."/>
            <person name="De vries R.P."/>
            <person name="Wiebenga A."/>
            <person name="Yadav J.S."/>
            <person name="Braun E.L."/>
            <person name="Baker S."/>
            <person name="Garre V."/>
            <person name="Horwitz B."/>
            <person name="Torres-Martinez S."/>
            <person name="Idnurm A."/>
            <person name="Herrera-Estrella A."/>
            <person name="Gabaldon T."/>
            <person name="Grigoriev I.V."/>
        </authorList>
    </citation>
    <scope>NUCLEOTIDE SEQUENCE [LARGE SCALE GENOMIC DNA]</scope>
    <source>
        <strain evidence="2">NRRL 1555(-)</strain>
    </source>
</reference>
<evidence type="ECO:0008006" key="3">
    <source>
        <dbReference type="Google" id="ProtNLM"/>
    </source>
</evidence>
<dbReference type="Gene3D" id="3.40.50.150">
    <property type="entry name" value="Vaccinia Virus protein VP39"/>
    <property type="match status" value="1"/>
</dbReference>
<gene>
    <name evidence="1" type="ORF">PHYBLDRAFT_174153</name>
</gene>
<dbReference type="STRING" id="763407.A0A167K835"/>
<dbReference type="VEuPathDB" id="FungiDB:PHYBLDRAFT_174153"/>
<dbReference type="RefSeq" id="XP_018285497.1">
    <property type="nucleotide sequence ID" value="XM_018437197.1"/>
</dbReference>
<keyword evidence="2" id="KW-1185">Reference proteome</keyword>
<name>A0A167K835_PHYB8</name>
<dbReference type="AlphaFoldDB" id="A0A167K835"/>
<proteinExistence type="predicted"/>
<accession>A0A167K835</accession>
<dbReference type="Proteomes" id="UP000077315">
    <property type="component" value="Unassembled WGS sequence"/>
</dbReference>
<protein>
    <recommendedName>
        <fullName evidence="3">Methyltransferase type 11 domain-containing protein</fullName>
    </recommendedName>
</protein>
<dbReference type="EMBL" id="KV440999">
    <property type="protein sequence ID" value="OAD67457.1"/>
    <property type="molecule type" value="Genomic_DNA"/>
</dbReference>
<dbReference type="OrthoDB" id="10256176at2759"/>